<dbReference type="Proteomes" id="UP000244910">
    <property type="component" value="Chromosome"/>
</dbReference>
<dbReference type="GO" id="GO:0035870">
    <property type="term" value="F:dITP diphosphatase activity"/>
    <property type="evidence" value="ECO:0007669"/>
    <property type="project" value="UniProtKB-UniRule"/>
</dbReference>
<evidence type="ECO:0000256" key="2">
    <source>
        <dbReference type="ARBA" id="ARBA00011738"/>
    </source>
</evidence>
<dbReference type="InterPro" id="IPR029001">
    <property type="entry name" value="ITPase-like_fam"/>
</dbReference>
<dbReference type="PANTHER" id="PTHR11067:SF9">
    <property type="entry name" value="INOSINE TRIPHOSPHATE PYROPHOSPHATASE"/>
    <property type="match status" value="1"/>
</dbReference>
<keyword evidence="7 10" id="KW-0546">Nucleotide metabolism</keyword>
<evidence type="ECO:0000256" key="1">
    <source>
        <dbReference type="ARBA" id="ARBA00008023"/>
    </source>
</evidence>
<evidence type="ECO:0000313" key="13">
    <source>
        <dbReference type="Proteomes" id="UP000244910"/>
    </source>
</evidence>
<keyword evidence="5 10" id="KW-0378">Hydrolase</keyword>
<feature type="binding site" evidence="10">
    <location>
        <begin position="182"/>
        <end position="183"/>
    </location>
    <ligand>
        <name>substrate</name>
    </ligand>
</feature>
<comment type="catalytic activity">
    <reaction evidence="10">
        <text>ITP + H2O = IMP + diphosphate + H(+)</text>
        <dbReference type="Rhea" id="RHEA:29399"/>
        <dbReference type="ChEBI" id="CHEBI:15377"/>
        <dbReference type="ChEBI" id="CHEBI:15378"/>
        <dbReference type="ChEBI" id="CHEBI:33019"/>
        <dbReference type="ChEBI" id="CHEBI:58053"/>
        <dbReference type="ChEBI" id="CHEBI:61402"/>
        <dbReference type="EC" id="3.6.1.66"/>
    </reaction>
</comment>
<evidence type="ECO:0000256" key="9">
    <source>
        <dbReference type="ARBA" id="ARBA00052017"/>
    </source>
</evidence>
<keyword evidence="13" id="KW-1185">Reference proteome</keyword>
<feature type="binding site" evidence="10">
    <location>
        <position position="41"/>
    </location>
    <ligand>
        <name>Mg(2+)</name>
        <dbReference type="ChEBI" id="CHEBI:18420"/>
    </ligand>
</feature>
<dbReference type="GO" id="GO:0046872">
    <property type="term" value="F:metal ion binding"/>
    <property type="evidence" value="ECO:0007669"/>
    <property type="project" value="UniProtKB-KW"/>
</dbReference>
<evidence type="ECO:0000256" key="8">
    <source>
        <dbReference type="ARBA" id="ARBA00051875"/>
    </source>
</evidence>
<dbReference type="Pfam" id="PF01725">
    <property type="entry name" value="Ham1p_like"/>
    <property type="match status" value="1"/>
</dbReference>
<dbReference type="OrthoDB" id="9807456at2"/>
<dbReference type="EC" id="3.6.1.66" evidence="10"/>
<comment type="catalytic activity">
    <reaction evidence="8 10">
        <text>dITP + H2O = dIMP + diphosphate + H(+)</text>
        <dbReference type="Rhea" id="RHEA:28342"/>
        <dbReference type="ChEBI" id="CHEBI:15377"/>
        <dbReference type="ChEBI" id="CHEBI:15378"/>
        <dbReference type="ChEBI" id="CHEBI:33019"/>
        <dbReference type="ChEBI" id="CHEBI:61194"/>
        <dbReference type="ChEBI" id="CHEBI:61382"/>
        <dbReference type="EC" id="3.6.1.66"/>
    </reaction>
</comment>
<dbReference type="PANTHER" id="PTHR11067">
    <property type="entry name" value="INOSINE TRIPHOSPHATE PYROPHOSPHATASE/HAM1 PROTEIN"/>
    <property type="match status" value="1"/>
</dbReference>
<keyword evidence="6 10" id="KW-0460">Magnesium</keyword>
<dbReference type="EMBL" id="CP020953">
    <property type="protein sequence ID" value="AWI07010.1"/>
    <property type="molecule type" value="Genomic_DNA"/>
</dbReference>
<comment type="cofactor">
    <cofactor evidence="10">
        <name>Mg(2+)</name>
        <dbReference type="ChEBI" id="CHEBI:18420"/>
    </cofactor>
    <text evidence="10">Binds 1 Mg(2+) ion per subunit.</text>
</comment>
<dbReference type="GO" id="GO:0036222">
    <property type="term" value="F:XTP diphosphatase activity"/>
    <property type="evidence" value="ECO:0007669"/>
    <property type="project" value="UniProtKB-UniRule"/>
</dbReference>
<dbReference type="SUPFAM" id="SSF52972">
    <property type="entry name" value="ITPase-like"/>
    <property type="match status" value="1"/>
</dbReference>
<evidence type="ECO:0000256" key="5">
    <source>
        <dbReference type="ARBA" id="ARBA00022801"/>
    </source>
</evidence>
<dbReference type="RefSeq" id="WP_032078854.1">
    <property type="nucleotide sequence ID" value="NZ_CP020953.1"/>
</dbReference>
<proteinExistence type="inferred from homology"/>
<evidence type="ECO:0000313" key="12">
    <source>
        <dbReference type="EMBL" id="AWI07010.1"/>
    </source>
</evidence>
<comment type="similarity">
    <text evidence="1 10 11">Belongs to the HAM1 NTPase family.</text>
</comment>
<organism evidence="12 13">
    <name type="scientific">Clostridium drakei</name>
    <dbReference type="NCBI Taxonomy" id="332101"/>
    <lineage>
        <taxon>Bacteria</taxon>
        <taxon>Bacillati</taxon>
        <taxon>Bacillota</taxon>
        <taxon>Clostridia</taxon>
        <taxon>Eubacteriales</taxon>
        <taxon>Clostridiaceae</taxon>
        <taxon>Clostridium</taxon>
    </lineage>
</organism>
<dbReference type="GO" id="GO:0017111">
    <property type="term" value="F:ribonucleoside triphosphate phosphatase activity"/>
    <property type="evidence" value="ECO:0007669"/>
    <property type="project" value="InterPro"/>
</dbReference>
<dbReference type="FunFam" id="3.90.950.10:FF:000001">
    <property type="entry name" value="dITP/XTP pyrophosphatase"/>
    <property type="match status" value="1"/>
</dbReference>
<dbReference type="KEGG" id="cdrk:B9W14_21900"/>
<feature type="binding site" evidence="10">
    <location>
        <begin position="8"/>
        <end position="13"/>
    </location>
    <ligand>
        <name>substrate</name>
    </ligand>
</feature>
<dbReference type="GO" id="GO:0036220">
    <property type="term" value="F:ITP diphosphatase activity"/>
    <property type="evidence" value="ECO:0007669"/>
    <property type="project" value="UniProtKB-UniRule"/>
</dbReference>
<evidence type="ECO:0000256" key="11">
    <source>
        <dbReference type="RuleBase" id="RU003781"/>
    </source>
</evidence>
<reference evidence="13" key="1">
    <citation type="submission" date="2017-04" db="EMBL/GenBank/DDBJ databases">
        <authorList>
            <person name="Song Y."/>
            <person name="Cho B.-K."/>
        </authorList>
    </citation>
    <scope>NUCLEOTIDE SEQUENCE [LARGE SCALE GENOMIC DNA]</scope>
    <source>
        <strain evidence="13">SL1</strain>
    </source>
</reference>
<feature type="binding site" evidence="10">
    <location>
        <position position="71"/>
    </location>
    <ligand>
        <name>Mg(2+)</name>
        <dbReference type="ChEBI" id="CHEBI:18420"/>
    </ligand>
</feature>
<dbReference type="NCBIfam" id="TIGR00042">
    <property type="entry name" value="RdgB/HAM1 family non-canonical purine NTP pyrophosphatase"/>
    <property type="match status" value="1"/>
</dbReference>
<sequence length="201" mass="22600">MKKLIVASNNKNKIVEIKEILSKYSIEVLSLKEANINIDVEEDGTTFMENAYKKANEIHKILKNKMVLADDSGLVVDCLDGAPGVYSARFAGEHGNNKKNNEKLLRLLKEKDDRDKKAKFVCAMVLISEAGKVIKVQGEIDGTIINEERGSNGFGYDPVFYIPEYKMTFAQMKSDLKNSISHRANALKELEREIINLMGDE</sequence>
<comment type="function">
    <text evidence="10">Pyrophosphatase that catalyzes the hydrolysis of nucleoside triphosphates to their monophosphate derivatives, with a high preference for the non-canonical purine nucleotides XTP (xanthosine triphosphate), dITP (deoxyinosine triphosphate) and ITP. Seems to function as a house-cleaning enzyme that removes non-canonical purine nucleotides from the nucleotide pool, thus preventing their incorporation into DNA/RNA and avoiding chromosomal lesions.</text>
</comment>
<dbReference type="HAMAP" id="MF_01405">
    <property type="entry name" value="Non_canon_purine_NTPase"/>
    <property type="match status" value="1"/>
</dbReference>
<dbReference type="GO" id="GO:0000166">
    <property type="term" value="F:nucleotide binding"/>
    <property type="evidence" value="ECO:0007669"/>
    <property type="project" value="UniProtKB-KW"/>
</dbReference>
<feature type="binding site" evidence="10">
    <location>
        <position position="177"/>
    </location>
    <ligand>
        <name>substrate</name>
    </ligand>
</feature>
<name>A0A2U8DWJ5_9CLOT</name>
<dbReference type="GO" id="GO:0009117">
    <property type="term" value="P:nucleotide metabolic process"/>
    <property type="evidence" value="ECO:0007669"/>
    <property type="project" value="UniProtKB-KW"/>
</dbReference>
<feature type="binding site" evidence="10">
    <location>
        <begin position="154"/>
        <end position="157"/>
    </location>
    <ligand>
        <name>substrate</name>
    </ligand>
</feature>
<dbReference type="AlphaFoldDB" id="A0A2U8DWJ5"/>
<evidence type="ECO:0000256" key="6">
    <source>
        <dbReference type="ARBA" id="ARBA00022842"/>
    </source>
</evidence>
<gene>
    <name evidence="12" type="ORF">B9W14_21900</name>
</gene>
<dbReference type="InterPro" id="IPR002637">
    <property type="entry name" value="RdgB/HAM1"/>
</dbReference>
<protein>
    <recommendedName>
        <fullName evidence="10">dITP/XTP pyrophosphatase</fullName>
        <ecNumber evidence="10">3.6.1.66</ecNumber>
    </recommendedName>
    <alternativeName>
        <fullName evidence="10">Non-canonical purine NTP pyrophosphatase</fullName>
    </alternativeName>
    <alternativeName>
        <fullName evidence="10">Non-standard purine NTP pyrophosphatase</fullName>
    </alternativeName>
    <alternativeName>
        <fullName evidence="10">Nucleoside-triphosphate diphosphatase</fullName>
    </alternativeName>
    <alternativeName>
        <fullName evidence="10">Nucleoside-triphosphate pyrophosphatase</fullName>
        <shortName evidence="10">NTPase</shortName>
    </alternativeName>
</protein>
<evidence type="ECO:0000256" key="4">
    <source>
        <dbReference type="ARBA" id="ARBA00022741"/>
    </source>
</evidence>
<dbReference type="NCBIfam" id="NF011397">
    <property type="entry name" value="PRK14822.1"/>
    <property type="match status" value="1"/>
</dbReference>
<evidence type="ECO:0000256" key="10">
    <source>
        <dbReference type="HAMAP-Rule" id="MF_01405"/>
    </source>
</evidence>
<dbReference type="GO" id="GO:0009146">
    <property type="term" value="P:purine nucleoside triphosphate catabolic process"/>
    <property type="evidence" value="ECO:0007669"/>
    <property type="project" value="UniProtKB-UniRule"/>
</dbReference>
<dbReference type="CDD" id="cd00515">
    <property type="entry name" value="HAM1"/>
    <property type="match status" value="1"/>
</dbReference>
<feature type="active site" description="Proton acceptor" evidence="10">
    <location>
        <position position="71"/>
    </location>
</feature>
<dbReference type="InterPro" id="IPR020922">
    <property type="entry name" value="dITP/XTP_pyrophosphatase"/>
</dbReference>
<dbReference type="Gene3D" id="3.90.950.10">
    <property type="match status" value="1"/>
</dbReference>
<accession>A0A2U8DWJ5</accession>
<feature type="binding site" evidence="10">
    <location>
        <position position="72"/>
    </location>
    <ligand>
        <name>substrate</name>
    </ligand>
</feature>
<keyword evidence="4 10" id="KW-0547">Nucleotide-binding</keyword>
<comment type="catalytic activity">
    <reaction evidence="9 10">
        <text>XTP + H2O = XMP + diphosphate + H(+)</text>
        <dbReference type="Rhea" id="RHEA:28610"/>
        <dbReference type="ChEBI" id="CHEBI:15377"/>
        <dbReference type="ChEBI" id="CHEBI:15378"/>
        <dbReference type="ChEBI" id="CHEBI:33019"/>
        <dbReference type="ChEBI" id="CHEBI:57464"/>
        <dbReference type="ChEBI" id="CHEBI:61314"/>
        <dbReference type="EC" id="3.6.1.66"/>
    </reaction>
</comment>
<dbReference type="GO" id="GO:0005829">
    <property type="term" value="C:cytosol"/>
    <property type="evidence" value="ECO:0007669"/>
    <property type="project" value="TreeGrafter"/>
</dbReference>
<comment type="subunit">
    <text evidence="2 10">Homodimer.</text>
</comment>
<keyword evidence="3 10" id="KW-0479">Metal-binding</keyword>
<evidence type="ECO:0000256" key="3">
    <source>
        <dbReference type="ARBA" id="ARBA00022723"/>
    </source>
</evidence>
<evidence type="ECO:0000256" key="7">
    <source>
        <dbReference type="ARBA" id="ARBA00023080"/>
    </source>
</evidence>